<keyword evidence="2" id="KW-1185">Reference proteome</keyword>
<dbReference type="Proteomes" id="UP001597042">
    <property type="component" value="Unassembled WGS sequence"/>
</dbReference>
<dbReference type="RefSeq" id="WP_378749663.1">
    <property type="nucleotide sequence ID" value="NZ_JBHSSV010000001.1"/>
</dbReference>
<organism evidence="1 2">
    <name type="scientific">Microbacterium koreense</name>
    <dbReference type="NCBI Taxonomy" id="323761"/>
    <lineage>
        <taxon>Bacteria</taxon>
        <taxon>Bacillati</taxon>
        <taxon>Actinomycetota</taxon>
        <taxon>Actinomycetes</taxon>
        <taxon>Micrococcales</taxon>
        <taxon>Microbacteriaceae</taxon>
        <taxon>Microbacterium</taxon>
    </lineage>
</organism>
<name>A0ABW2ZTD2_9MICO</name>
<reference evidence="2" key="1">
    <citation type="journal article" date="2019" name="Int. J. Syst. Evol. Microbiol.">
        <title>The Global Catalogue of Microorganisms (GCM) 10K type strain sequencing project: providing services to taxonomists for standard genome sequencing and annotation.</title>
        <authorList>
            <consortium name="The Broad Institute Genomics Platform"/>
            <consortium name="The Broad Institute Genome Sequencing Center for Infectious Disease"/>
            <person name="Wu L."/>
            <person name="Ma J."/>
        </authorList>
    </citation>
    <scope>NUCLEOTIDE SEQUENCE [LARGE SCALE GENOMIC DNA]</scope>
    <source>
        <strain evidence="2">CCUG 50754</strain>
    </source>
</reference>
<accession>A0ABW2ZTD2</accession>
<gene>
    <name evidence="1" type="ORF">ACFQZV_11550</name>
</gene>
<proteinExistence type="predicted"/>
<dbReference type="EMBL" id="JBHTIM010000001">
    <property type="protein sequence ID" value="MFD0781926.1"/>
    <property type="molecule type" value="Genomic_DNA"/>
</dbReference>
<protein>
    <submittedName>
        <fullName evidence="1">Uncharacterized protein</fullName>
    </submittedName>
</protein>
<evidence type="ECO:0000313" key="1">
    <source>
        <dbReference type="EMBL" id="MFD0781926.1"/>
    </source>
</evidence>
<comment type="caution">
    <text evidence="1">The sequence shown here is derived from an EMBL/GenBank/DDBJ whole genome shotgun (WGS) entry which is preliminary data.</text>
</comment>
<evidence type="ECO:0000313" key="2">
    <source>
        <dbReference type="Proteomes" id="UP001597042"/>
    </source>
</evidence>
<sequence length="355" mass="39200">MPLDPAVLLDGPRGRRLCLQVAMSALDACDTDDARDAASSVWWAIRRLDPAPGTLFGDVDGYVVPDVGPADAARVLAEVSMPVLDEIAVRRALADSVSLARYWQEPDGGDVLAATPEMRPVLSRVADAVAATPWVSWWGSPVALDDQWVVQWEDAAFDPGDPRALLTEWRREALEEETRAERERPRDPTALLGGTWWSTPSYHLVHTTRSLAGGGASELWHVEDSLGWETATITPITAPSDRVYEIDGVDAWIDLCRRHPLPVTASRRHEWYRVTGRDGEWVQPDWAAVAQEFDGVHLTVAGYLTAATRLIDVGDDRASVLAGWAPDSTYWFAPAAVAGESERWHDVDANDWHRL</sequence>